<protein>
    <submittedName>
        <fullName evidence="2">Uncharacterized protein</fullName>
    </submittedName>
</protein>
<organism evidence="2 3">
    <name type="scientific">Clonostachys rhizophaga</name>
    <dbReference type="NCBI Taxonomy" id="160324"/>
    <lineage>
        <taxon>Eukaryota</taxon>
        <taxon>Fungi</taxon>
        <taxon>Dikarya</taxon>
        <taxon>Ascomycota</taxon>
        <taxon>Pezizomycotina</taxon>
        <taxon>Sordariomycetes</taxon>
        <taxon>Hypocreomycetidae</taxon>
        <taxon>Hypocreales</taxon>
        <taxon>Bionectriaceae</taxon>
        <taxon>Clonostachys</taxon>
    </lineage>
</organism>
<dbReference type="AlphaFoldDB" id="A0A9N9VPT0"/>
<evidence type="ECO:0000313" key="2">
    <source>
        <dbReference type="EMBL" id="CAH0026160.1"/>
    </source>
</evidence>
<keyword evidence="3" id="KW-1185">Reference proteome</keyword>
<dbReference type="EMBL" id="CABFNQ020000718">
    <property type="protein sequence ID" value="CAH0026160.1"/>
    <property type="molecule type" value="Genomic_DNA"/>
</dbReference>
<comment type="caution">
    <text evidence="2">The sequence shown here is derived from an EMBL/GenBank/DDBJ whole genome shotgun (WGS) entry which is preliminary data.</text>
</comment>
<evidence type="ECO:0000313" key="3">
    <source>
        <dbReference type="Proteomes" id="UP000696573"/>
    </source>
</evidence>
<accession>A0A9N9VPT0</accession>
<name>A0A9N9VPT0_9HYPO</name>
<gene>
    <name evidence="2" type="ORF">CRHIZ90672A_00013924</name>
</gene>
<evidence type="ECO:0000256" key="1">
    <source>
        <dbReference type="SAM" id="MobiDB-lite"/>
    </source>
</evidence>
<proteinExistence type="predicted"/>
<sequence length="67" mass="7336">MATVAPWTNFEGHIRLFPDSATLHPPTWTAQTNAIEKETEVSISVAEAPKTQRSQRGHGPPNNWGAV</sequence>
<reference evidence="2" key="1">
    <citation type="submission" date="2021-10" db="EMBL/GenBank/DDBJ databases">
        <authorList>
            <person name="Piombo E."/>
        </authorList>
    </citation>
    <scope>NUCLEOTIDE SEQUENCE</scope>
</reference>
<feature type="region of interest" description="Disordered" evidence="1">
    <location>
        <begin position="46"/>
        <end position="67"/>
    </location>
</feature>
<dbReference type="Proteomes" id="UP000696573">
    <property type="component" value="Unassembled WGS sequence"/>
</dbReference>